<feature type="compositionally biased region" description="Polar residues" evidence="1">
    <location>
        <begin position="242"/>
        <end position="251"/>
    </location>
</feature>
<feature type="region of interest" description="Disordered" evidence="1">
    <location>
        <begin position="314"/>
        <end position="406"/>
    </location>
</feature>
<gene>
    <name evidence="2" type="ORF">BDQ12DRAFT_735464</name>
</gene>
<evidence type="ECO:0008006" key="4">
    <source>
        <dbReference type="Google" id="ProtNLM"/>
    </source>
</evidence>
<evidence type="ECO:0000313" key="3">
    <source>
        <dbReference type="Proteomes" id="UP000308652"/>
    </source>
</evidence>
<feature type="compositionally biased region" description="Polar residues" evidence="1">
    <location>
        <begin position="221"/>
        <end position="230"/>
    </location>
</feature>
<sequence>MPSMSSTLFRAPLPHQAVTALLLVENSEAMSFIWPDLRDLYLHKLIDNLQSANPNTQVTVLVSETFPAQIQVHGLSPGTPRQHAGLQAGLQDLQFNYAPGNRITASMINNGIDFLTSFNFQGQPGALHLIVVAASTPSQESSEVNVALNHSLSPWYLLAQKLTKADIHCHMVLGPNQEMSLLSNLFDDTLRLQNCVEEFPPFPVDSNIQFRLSARPSQHMYSNAASTVPPFTSPLRRETPPRRNNSFPQDNRFSRPIHDPSPVSHSEVESPPSLVSQLQQVHGLTKKKVYGTKPARQPFFRDERVRDKYRKVPTPLTMPVSTSPISHQNLIPSPVGRVSSRSRADRLVRLSQASPTDAHSRRQVGWSRSRGSRLSSPEADGLSSPASTLHDMSPPTTYTSSNFSSPVSPTFGDDVYAMMGNCKVSQTTPTAAMPYENGNLGDHTWSQQPHPNQISNSPYLQSYYPMAPQPIYSEAVQLPMDTGIQPMAPHMPEPNSFQNVYTPMPTFETPAQIQETLASSNTGGGRLDDNISKPPKRSRSYAQDDERFSFAPEYVAATQVLFEKEVRPAYPNFPAMESVVSSGYSKPPSARGGFYFANENDSLPPSPSYQVGELYASRAREEGVHQPVGIGYTSQEPGALSYPASYSPGSSSSLTGWAG</sequence>
<protein>
    <recommendedName>
        <fullName evidence="4">Mediator of RNA polymerase II transcription subunit 25</fullName>
    </recommendedName>
</protein>
<keyword evidence="3" id="KW-1185">Reference proteome</keyword>
<name>A0A5C3LYM2_9AGAR</name>
<evidence type="ECO:0000256" key="1">
    <source>
        <dbReference type="SAM" id="MobiDB-lite"/>
    </source>
</evidence>
<feature type="compositionally biased region" description="Low complexity" evidence="1">
    <location>
        <begin position="367"/>
        <end position="376"/>
    </location>
</feature>
<feature type="region of interest" description="Disordered" evidence="1">
    <location>
        <begin position="221"/>
        <end position="274"/>
    </location>
</feature>
<evidence type="ECO:0000313" key="2">
    <source>
        <dbReference type="EMBL" id="TFK38329.1"/>
    </source>
</evidence>
<reference evidence="2 3" key="1">
    <citation type="journal article" date="2019" name="Nat. Ecol. Evol.">
        <title>Megaphylogeny resolves global patterns of mushroom evolution.</title>
        <authorList>
            <person name="Varga T."/>
            <person name="Krizsan K."/>
            <person name="Foldi C."/>
            <person name="Dima B."/>
            <person name="Sanchez-Garcia M."/>
            <person name="Sanchez-Ramirez S."/>
            <person name="Szollosi G.J."/>
            <person name="Szarkandi J.G."/>
            <person name="Papp V."/>
            <person name="Albert L."/>
            <person name="Andreopoulos W."/>
            <person name="Angelini C."/>
            <person name="Antonin V."/>
            <person name="Barry K.W."/>
            <person name="Bougher N.L."/>
            <person name="Buchanan P."/>
            <person name="Buyck B."/>
            <person name="Bense V."/>
            <person name="Catcheside P."/>
            <person name="Chovatia M."/>
            <person name="Cooper J."/>
            <person name="Damon W."/>
            <person name="Desjardin D."/>
            <person name="Finy P."/>
            <person name="Geml J."/>
            <person name="Haridas S."/>
            <person name="Hughes K."/>
            <person name="Justo A."/>
            <person name="Karasinski D."/>
            <person name="Kautmanova I."/>
            <person name="Kiss B."/>
            <person name="Kocsube S."/>
            <person name="Kotiranta H."/>
            <person name="LaButti K.M."/>
            <person name="Lechner B.E."/>
            <person name="Liimatainen K."/>
            <person name="Lipzen A."/>
            <person name="Lukacs Z."/>
            <person name="Mihaltcheva S."/>
            <person name="Morgado L.N."/>
            <person name="Niskanen T."/>
            <person name="Noordeloos M.E."/>
            <person name="Ohm R.A."/>
            <person name="Ortiz-Santana B."/>
            <person name="Ovrebo C."/>
            <person name="Racz N."/>
            <person name="Riley R."/>
            <person name="Savchenko A."/>
            <person name="Shiryaev A."/>
            <person name="Soop K."/>
            <person name="Spirin V."/>
            <person name="Szebenyi C."/>
            <person name="Tomsovsky M."/>
            <person name="Tulloss R.E."/>
            <person name="Uehling J."/>
            <person name="Grigoriev I.V."/>
            <person name="Vagvolgyi C."/>
            <person name="Papp T."/>
            <person name="Martin F.M."/>
            <person name="Miettinen O."/>
            <person name="Hibbett D.S."/>
            <person name="Nagy L.G."/>
        </authorList>
    </citation>
    <scope>NUCLEOTIDE SEQUENCE [LARGE SCALE GENOMIC DNA]</scope>
    <source>
        <strain evidence="2 3">CBS 166.37</strain>
    </source>
</reference>
<feature type="region of interest" description="Disordered" evidence="1">
    <location>
        <begin position="518"/>
        <end position="544"/>
    </location>
</feature>
<accession>A0A5C3LYM2</accession>
<dbReference type="AlphaFoldDB" id="A0A5C3LYM2"/>
<feature type="compositionally biased region" description="Polar residues" evidence="1">
    <location>
        <begin position="319"/>
        <end position="331"/>
    </location>
</feature>
<dbReference type="Proteomes" id="UP000308652">
    <property type="component" value="Unassembled WGS sequence"/>
</dbReference>
<feature type="compositionally biased region" description="Polar residues" evidence="1">
    <location>
        <begin position="394"/>
        <end position="406"/>
    </location>
</feature>
<feature type="compositionally biased region" description="Low complexity" evidence="1">
    <location>
        <begin position="260"/>
        <end position="274"/>
    </location>
</feature>
<feature type="compositionally biased region" description="Low complexity" evidence="1">
    <location>
        <begin position="332"/>
        <end position="341"/>
    </location>
</feature>
<organism evidence="2 3">
    <name type="scientific">Crucibulum laeve</name>
    <dbReference type="NCBI Taxonomy" id="68775"/>
    <lineage>
        <taxon>Eukaryota</taxon>
        <taxon>Fungi</taxon>
        <taxon>Dikarya</taxon>
        <taxon>Basidiomycota</taxon>
        <taxon>Agaricomycotina</taxon>
        <taxon>Agaricomycetes</taxon>
        <taxon>Agaricomycetidae</taxon>
        <taxon>Agaricales</taxon>
        <taxon>Agaricineae</taxon>
        <taxon>Nidulariaceae</taxon>
        <taxon>Crucibulum</taxon>
    </lineage>
</organism>
<proteinExistence type="predicted"/>
<dbReference type="OrthoDB" id="3263163at2759"/>
<dbReference type="EMBL" id="ML213603">
    <property type="protein sequence ID" value="TFK38329.1"/>
    <property type="molecule type" value="Genomic_DNA"/>
</dbReference>